<accession>A0AAV5EZZ2</accession>
<reference evidence="1" key="2">
    <citation type="submission" date="2021-12" db="EMBL/GenBank/DDBJ databases">
        <title>Resequencing data analysis of finger millet.</title>
        <authorList>
            <person name="Hatakeyama M."/>
            <person name="Aluri S."/>
            <person name="Balachadran M.T."/>
            <person name="Sivarajan S.R."/>
            <person name="Poveda L."/>
            <person name="Shimizu-Inatsugi R."/>
            <person name="Schlapbach R."/>
            <person name="Sreeman S.M."/>
            <person name="Shimizu K.K."/>
        </authorList>
    </citation>
    <scope>NUCLEOTIDE SEQUENCE</scope>
</reference>
<dbReference type="EMBL" id="BQKI01000080">
    <property type="protein sequence ID" value="GJN28235.1"/>
    <property type="molecule type" value="Genomic_DNA"/>
</dbReference>
<evidence type="ECO:0008006" key="3">
    <source>
        <dbReference type="Google" id="ProtNLM"/>
    </source>
</evidence>
<dbReference type="AlphaFoldDB" id="A0AAV5EZZ2"/>
<evidence type="ECO:0000313" key="1">
    <source>
        <dbReference type="EMBL" id="GJN28235.1"/>
    </source>
</evidence>
<sequence>MDAPSGRRIFTVEVDVLRGCPAETGGSVESPSPSATTVLESRRRARDCRRRGPATRFWRRTTSSVPAALERGRQAQVDALLPRFHQHCIFILDWLRRNAICPLCRQALLADEDEILQLPSIPAPDALNLEFWMDCIVLFHHLLCDLKLVVALSV</sequence>
<keyword evidence="2" id="KW-1185">Reference proteome</keyword>
<reference evidence="1" key="1">
    <citation type="journal article" date="2018" name="DNA Res.">
        <title>Multiple hybrid de novo genome assembly of finger millet, an orphan allotetraploid crop.</title>
        <authorList>
            <person name="Hatakeyama M."/>
            <person name="Aluri S."/>
            <person name="Balachadran M.T."/>
            <person name="Sivarajan S.R."/>
            <person name="Patrignani A."/>
            <person name="Gruter S."/>
            <person name="Poveda L."/>
            <person name="Shimizu-Inatsugi R."/>
            <person name="Baeten J."/>
            <person name="Francoijs K.J."/>
            <person name="Nataraja K.N."/>
            <person name="Reddy Y.A.N."/>
            <person name="Phadnis S."/>
            <person name="Ravikumar R.L."/>
            <person name="Schlapbach R."/>
            <person name="Sreeman S.M."/>
            <person name="Shimizu K.K."/>
        </authorList>
    </citation>
    <scope>NUCLEOTIDE SEQUENCE</scope>
</reference>
<evidence type="ECO:0000313" key="2">
    <source>
        <dbReference type="Proteomes" id="UP001054889"/>
    </source>
</evidence>
<dbReference type="Proteomes" id="UP001054889">
    <property type="component" value="Unassembled WGS sequence"/>
</dbReference>
<comment type="caution">
    <text evidence="1">The sequence shown here is derived from an EMBL/GenBank/DDBJ whole genome shotgun (WGS) entry which is preliminary data.</text>
</comment>
<dbReference type="SUPFAM" id="SSF57850">
    <property type="entry name" value="RING/U-box"/>
    <property type="match status" value="1"/>
</dbReference>
<protein>
    <recommendedName>
        <fullName evidence="3">RING-type domain-containing protein</fullName>
    </recommendedName>
</protein>
<name>A0AAV5EZZ2_ELECO</name>
<proteinExistence type="predicted"/>
<dbReference type="Gene3D" id="3.30.40.10">
    <property type="entry name" value="Zinc/RING finger domain, C3HC4 (zinc finger)"/>
    <property type="match status" value="1"/>
</dbReference>
<gene>
    <name evidence="1" type="primary">gb16337</name>
    <name evidence="1" type="ORF">PR202_gb16337</name>
</gene>
<organism evidence="1 2">
    <name type="scientific">Eleusine coracana subsp. coracana</name>
    <dbReference type="NCBI Taxonomy" id="191504"/>
    <lineage>
        <taxon>Eukaryota</taxon>
        <taxon>Viridiplantae</taxon>
        <taxon>Streptophyta</taxon>
        <taxon>Embryophyta</taxon>
        <taxon>Tracheophyta</taxon>
        <taxon>Spermatophyta</taxon>
        <taxon>Magnoliopsida</taxon>
        <taxon>Liliopsida</taxon>
        <taxon>Poales</taxon>
        <taxon>Poaceae</taxon>
        <taxon>PACMAD clade</taxon>
        <taxon>Chloridoideae</taxon>
        <taxon>Cynodonteae</taxon>
        <taxon>Eleusininae</taxon>
        <taxon>Eleusine</taxon>
    </lineage>
</organism>
<dbReference type="InterPro" id="IPR013083">
    <property type="entry name" value="Znf_RING/FYVE/PHD"/>
</dbReference>